<evidence type="ECO:0000259" key="2">
    <source>
        <dbReference type="Pfam" id="PF20151"/>
    </source>
</evidence>
<reference evidence="4" key="2">
    <citation type="submission" date="2015-01" db="EMBL/GenBank/DDBJ databases">
        <title>Evolutionary Origins and Diversification of the Mycorrhizal Mutualists.</title>
        <authorList>
            <consortium name="DOE Joint Genome Institute"/>
            <consortium name="Mycorrhizal Genomics Consortium"/>
            <person name="Kohler A."/>
            <person name="Kuo A."/>
            <person name="Nagy L.G."/>
            <person name="Floudas D."/>
            <person name="Copeland A."/>
            <person name="Barry K.W."/>
            <person name="Cichocki N."/>
            <person name="Veneault-Fourrey C."/>
            <person name="LaButti K."/>
            <person name="Lindquist E.A."/>
            <person name="Lipzen A."/>
            <person name="Lundell T."/>
            <person name="Morin E."/>
            <person name="Murat C."/>
            <person name="Riley R."/>
            <person name="Ohm R."/>
            <person name="Sun H."/>
            <person name="Tunlid A."/>
            <person name="Henrissat B."/>
            <person name="Grigoriev I.V."/>
            <person name="Hibbett D.S."/>
            <person name="Martin F."/>
        </authorList>
    </citation>
    <scope>NUCLEOTIDE SEQUENCE [LARGE SCALE GENOMIC DNA]</scope>
    <source>
        <strain evidence="4">LaAM-08-1</strain>
    </source>
</reference>
<dbReference type="OrthoDB" id="3350812at2759"/>
<feature type="transmembrane region" description="Helical" evidence="1">
    <location>
        <begin position="94"/>
        <end position="120"/>
    </location>
</feature>
<protein>
    <recommendedName>
        <fullName evidence="2">DUF6533 domain-containing protein</fullName>
    </recommendedName>
</protein>
<keyword evidence="4" id="KW-1185">Reference proteome</keyword>
<dbReference type="AlphaFoldDB" id="A0A0C9YA37"/>
<keyword evidence="1" id="KW-1133">Transmembrane helix</keyword>
<evidence type="ECO:0000256" key="1">
    <source>
        <dbReference type="SAM" id="Phobius"/>
    </source>
</evidence>
<dbReference type="Proteomes" id="UP000054477">
    <property type="component" value="Unassembled WGS sequence"/>
</dbReference>
<keyword evidence="1" id="KW-0472">Membrane</keyword>
<evidence type="ECO:0000313" key="3">
    <source>
        <dbReference type="EMBL" id="KIK04893.1"/>
    </source>
</evidence>
<feature type="transmembrane region" description="Helical" evidence="1">
    <location>
        <begin position="141"/>
        <end position="162"/>
    </location>
</feature>
<name>A0A0C9YA37_9AGAR</name>
<dbReference type="Pfam" id="PF20151">
    <property type="entry name" value="DUF6533"/>
    <property type="match status" value="1"/>
</dbReference>
<feature type="domain" description="DUF6533" evidence="2">
    <location>
        <begin position="2"/>
        <end position="38"/>
    </location>
</feature>
<accession>A0A0C9YA37</accession>
<reference evidence="3 4" key="1">
    <citation type="submission" date="2014-04" db="EMBL/GenBank/DDBJ databases">
        <authorList>
            <consortium name="DOE Joint Genome Institute"/>
            <person name="Kuo A."/>
            <person name="Kohler A."/>
            <person name="Nagy L.G."/>
            <person name="Floudas D."/>
            <person name="Copeland A."/>
            <person name="Barry K.W."/>
            <person name="Cichocki N."/>
            <person name="Veneault-Fourrey C."/>
            <person name="LaButti K."/>
            <person name="Lindquist E.A."/>
            <person name="Lipzen A."/>
            <person name="Lundell T."/>
            <person name="Morin E."/>
            <person name="Murat C."/>
            <person name="Sun H."/>
            <person name="Tunlid A."/>
            <person name="Henrissat B."/>
            <person name="Grigoriev I.V."/>
            <person name="Hibbett D.S."/>
            <person name="Martin F."/>
            <person name="Nordberg H.P."/>
            <person name="Cantor M.N."/>
            <person name="Hua S.X."/>
        </authorList>
    </citation>
    <scope>NUCLEOTIDE SEQUENCE [LARGE SCALE GENOMIC DNA]</scope>
    <source>
        <strain evidence="3 4">LaAM-08-1</strain>
    </source>
</reference>
<keyword evidence="1" id="KW-0812">Transmembrane</keyword>
<gene>
    <name evidence="3" type="ORF">K443DRAFT_92259</name>
</gene>
<organism evidence="3 4">
    <name type="scientific">Laccaria amethystina LaAM-08-1</name>
    <dbReference type="NCBI Taxonomy" id="1095629"/>
    <lineage>
        <taxon>Eukaryota</taxon>
        <taxon>Fungi</taxon>
        <taxon>Dikarya</taxon>
        <taxon>Basidiomycota</taxon>
        <taxon>Agaricomycotina</taxon>
        <taxon>Agaricomycetes</taxon>
        <taxon>Agaricomycetidae</taxon>
        <taxon>Agaricales</taxon>
        <taxon>Agaricineae</taxon>
        <taxon>Hydnangiaceae</taxon>
        <taxon>Laccaria</taxon>
    </lineage>
</organism>
<proteinExistence type="predicted"/>
<dbReference type="HOGENOM" id="CLU_035509_11_4_1"/>
<dbReference type="EMBL" id="KN838565">
    <property type="protein sequence ID" value="KIK04893.1"/>
    <property type="molecule type" value="Genomic_DNA"/>
</dbReference>
<evidence type="ECO:0000313" key="4">
    <source>
        <dbReference type="Proteomes" id="UP000054477"/>
    </source>
</evidence>
<sequence length="221" mass="24534">MFLYDYFLTLGMEVDLVWSSSLGPMGILFALQRYLPFLDTAVLCLLHQLSTTISPSVCTIVGNAQGYLNVTGFLLSELILTLRTWAVWKRDKFLGIALSILFLAIAVATYVVASLFQGSLELSGRPYPEFQGCYITGSNKLLYVAWLLLMAYEAVLLVLMIIPGVTAYREGGNGGLHAVVYRDGVVFYVYLFGKKPSAERQVIDFYATLSWQSCLLSMSLS</sequence>
<dbReference type="InterPro" id="IPR045340">
    <property type="entry name" value="DUF6533"/>
</dbReference>